<name>A0ABR8PRI9_9CLOT</name>
<evidence type="ECO:0000259" key="3">
    <source>
        <dbReference type="Pfam" id="PF21346"/>
    </source>
</evidence>
<feature type="domain" description="PcRGLX/YetA-like C-terminal alpha/alpha toroid" evidence="3">
    <location>
        <begin position="437"/>
        <end position="841"/>
    </location>
</feature>
<dbReference type="Pfam" id="PF19501">
    <property type="entry name" value="PcRGLX_1st"/>
    <property type="match status" value="1"/>
</dbReference>
<evidence type="ECO:0000313" key="4">
    <source>
        <dbReference type="EMBL" id="MBD7910772.1"/>
    </source>
</evidence>
<dbReference type="PANTHER" id="PTHR40081:SF1">
    <property type="entry name" value="TAT PATHWAY SIGNAL SEQUENCE DOMAIN PROTEIN"/>
    <property type="match status" value="1"/>
</dbReference>
<feature type="domain" description="PcRGLX/YetA-like N-terminal RIFT barrel" evidence="1">
    <location>
        <begin position="2"/>
        <end position="79"/>
    </location>
</feature>
<dbReference type="InterPro" id="IPR045793">
    <property type="entry name" value="PcRGLX/YetA-like"/>
</dbReference>
<reference evidence="4 5" key="1">
    <citation type="submission" date="2020-08" db="EMBL/GenBank/DDBJ databases">
        <title>A Genomic Blueprint of the Chicken Gut Microbiome.</title>
        <authorList>
            <person name="Gilroy R."/>
            <person name="Ravi A."/>
            <person name="Getino M."/>
            <person name="Pursley I."/>
            <person name="Horton D.L."/>
            <person name="Alikhan N.-F."/>
            <person name="Baker D."/>
            <person name="Gharbi K."/>
            <person name="Hall N."/>
            <person name="Watson M."/>
            <person name="Adriaenssens E.M."/>
            <person name="Foster-Nyarko E."/>
            <person name="Jarju S."/>
            <person name="Secka A."/>
            <person name="Antonio M."/>
            <person name="Oren A."/>
            <person name="Chaudhuri R."/>
            <person name="La Ragione R.M."/>
            <person name="Hildebrand F."/>
            <person name="Pallen M.J."/>
        </authorList>
    </citation>
    <scope>NUCLEOTIDE SEQUENCE [LARGE SCALE GENOMIC DNA]</scope>
    <source>
        <strain evidence="4 5">Sa3CVN1</strain>
    </source>
</reference>
<dbReference type="InterPro" id="IPR048329">
    <property type="entry name" value="PcRGLX_1st"/>
</dbReference>
<dbReference type="PANTHER" id="PTHR40081">
    <property type="entry name" value="CONCANAVALIN A-LIKE LECTIN/GLUCANASE"/>
    <property type="match status" value="1"/>
</dbReference>
<dbReference type="InterPro" id="IPR048331">
    <property type="entry name" value="PcRGLX/YetA_3rd"/>
</dbReference>
<dbReference type="Proteomes" id="UP000627781">
    <property type="component" value="Unassembled WGS sequence"/>
</dbReference>
<dbReference type="Pfam" id="PF21345">
    <property type="entry name" value="PcRGLX_2nd"/>
    <property type="match status" value="1"/>
</dbReference>
<accession>A0ABR8PRI9</accession>
<sequence length="848" mass="98931">MTKVKWLDELPRSKSGITWGVPWKKGELGKKEKLALKNSKGEECYVQSWPLAYWPDGSVKWTAQSAVFDSDSDRAYEIIKTDRKLKPGKAIEIYESKEQIIIDNDVMKCYINKTGQDIIEKVLMKNKVVNEGGKLVVINEVRKDNIHQFEKYYSKIENVSIENKGPLRVVIKFEGVHSDEKREWIPFIFRMNFSLGIEYFRVTHTFFFDGDPNKDFIKGIGIQFSLSLNENDFNRHVRYALEEGMYSEPAKLLLTRFCAVDNKAYEKQINGEFVDIEKADTRTIELAEKNAIWNNFKLTQDSANHYKIIKKSEENLTYVDVLHGSRANGLMYVGSESAGISLGLKNFWQRYPSSLEVKGLAKKKTTAILWLWDPAVEAMDLRHYSNSPHMVAYEGFEEIRSTPLGIANTSDVYIGFYNKMQNNEEIYEMSKEWQNNSLLVCDPEHYYKTKTTGKWGLPDKSDDKKKFFEDILEENFEFYRKEIEQRNWYGYWNYGDVMHTYDGVRHQWRYDLGGYAWQNTELMPNIWLWYQFLRTGNALVYKIAEAMTRHTSEVDAYHFGEYKGLGSRHNVVHWGCSCKEARISMAILHKFYYYLTGDERVGEILTEIKDGDQAVERLEPLRGFFPESDIKTHIRTGPDWSAFCSDWETEWERTENEEYKNKIIKGMDIIKSLPNKLLSTPACGYDSKTSILKHIEDERMTGEFHMMISFGAPQIWIEIGELLEDEEWKDMIADFGAFYMLSDEEKKKRTNGKLSNKCFSWPMFATGMSAYCAKRNGDRKLGKKAWNLLFKELNAKSKNMITPSVIKSWRSIYEDPNVTTNCVSQWSINTIMCLELIGDMIPEEFTSK</sequence>
<gene>
    <name evidence="4" type="ORF">H9661_05300</name>
</gene>
<organism evidence="4 5">
    <name type="scientific">Clostridium cibarium</name>
    <dbReference type="NCBI Taxonomy" id="2762247"/>
    <lineage>
        <taxon>Bacteria</taxon>
        <taxon>Bacillati</taxon>
        <taxon>Bacillota</taxon>
        <taxon>Clostridia</taxon>
        <taxon>Eubacteriales</taxon>
        <taxon>Clostridiaceae</taxon>
        <taxon>Clostridium</taxon>
    </lineage>
</organism>
<keyword evidence="5" id="KW-1185">Reference proteome</keyword>
<evidence type="ECO:0000313" key="5">
    <source>
        <dbReference type="Proteomes" id="UP000627781"/>
    </source>
</evidence>
<evidence type="ECO:0008006" key="6">
    <source>
        <dbReference type="Google" id="ProtNLM"/>
    </source>
</evidence>
<dbReference type="RefSeq" id="WP_191767882.1">
    <property type="nucleotide sequence ID" value="NZ_JACSRA010000006.1"/>
</dbReference>
<dbReference type="InterPro" id="IPR048330">
    <property type="entry name" value="PcRGLX/YetA_2nd"/>
</dbReference>
<comment type="caution">
    <text evidence="4">The sequence shown here is derived from an EMBL/GenBank/DDBJ whole genome shotgun (WGS) entry which is preliminary data.</text>
</comment>
<dbReference type="Pfam" id="PF21346">
    <property type="entry name" value="PcRGLX_3rd"/>
    <property type="match status" value="1"/>
</dbReference>
<feature type="domain" description="PcRGLX/YetA-like central beta-sandwich" evidence="2">
    <location>
        <begin position="92"/>
        <end position="430"/>
    </location>
</feature>
<evidence type="ECO:0000259" key="1">
    <source>
        <dbReference type="Pfam" id="PF19501"/>
    </source>
</evidence>
<evidence type="ECO:0000259" key="2">
    <source>
        <dbReference type="Pfam" id="PF21345"/>
    </source>
</evidence>
<proteinExistence type="predicted"/>
<dbReference type="EMBL" id="JACSRA010000006">
    <property type="protein sequence ID" value="MBD7910772.1"/>
    <property type="molecule type" value="Genomic_DNA"/>
</dbReference>
<protein>
    <recommendedName>
        <fullName evidence="6">Tat pathway signal sequence domain protein</fullName>
    </recommendedName>
</protein>